<comment type="caution">
    <text evidence="1">The sequence shown here is derived from an EMBL/GenBank/DDBJ whole genome shotgun (WGS) entry which is preliminary data.</text>
</comment>
<dbReference type="AlphaFoldDB" id="A0A9N7TNS4"/>
<dbReference type="Proteomes" id="UP001153269">
    <property type="component" value="Unassembled WGS sequence"/>
</dbReference>
<evidence type="ECO:0000313" key="1">
    <source>
        <dbReference type="EMBL" id="CAB1415629.1"/>
    </source>
</evidence>
<keyword evidence="2" id="KW-1185">Reference proteome</keyword>
<proteinExistence type="predicted"/>
<protein>
    <submittedName>
        <fullName evidence="1">Uncharacterized protein</fullName>
    </submittedName>
</protein>
<organism evidence="1 2">
    <name type="scientific">Pleuronectes platessa</name>
    <name type="common">European plaice</name>
    <dbReference type="NCBI Taxonomy" id="8262"/>
    <lineage>
        <taxon>Eukaryota</taxon>
        <taxon>Metazoa</taxon>
        <taxon>Chordata</taxon>
        <taxon>Craniata</taxon>
        <taxon>Vertebrata</taxon>
        <taxon>Euteleostomi</taxon>
        <taxon>Actinopterygii</taxon>
        <taxon>Neopterygii</taxon>
        <taxon>Teleostei</taxon>
        <taxon>Neoteleostei</taxon>
        <taxon>Acanthomorphata</taxon>
        <taxon>Carangaria</taxon>
        <taxon>Pleuronectiformes</taxon>
        <taxon>Pleuronectoidei</taxon>
        <taxon>Pleuronectidae</taxon>
        <taxon>Pleuronectes</taxon>
    </lineage>
</organism>
<gene>
    <name evidence="1" type="ORF">PLEPLA_LOCUS3347</name>
</gene>
<name>A0A9N7TNS4_PLEPL</name>
<sequence>MEGWKDGRMRREKKPCSIGTSGELRKTHLSAAKSASAHSCDPLKCVSLQCEAWLDEASSRGSVKGHAASVTTPLTPFLASNMQIMPHKCKSFPIRGDLTEGDHIFEVYLDSLLVFLNHLITSAGTDPPSVDHHQPSPIFTPPPASLAPPPIPHIPVVPCLI</sequence>
<accession>A0A9N7TNS4</accession>
<dbReference type="EMBL" id="CADEAL010000166">
    <property type="protein sequence ID" value="CAB1415629.1"/>
    <property type="molecule type" value="Genomic_DNA"/>
</dbReference>
<reference evidence="1" key="1">
    <citation type="submission" date="2020-03" db="EMBL/GenBank/DDBJ databases">
        <authorList>
            <person name="Weist P."/>
        </authorList>
    </citation>
    <scope>NUCLEOTIDE SEQUENCE</scope>
</reference>
<evidence type="ECO:0000313" key="2">
    <source>
        <dbReference type="Proteomes" id="UP001153269"/>
    </source>
</evidence>